<dbReference type="EMBL" id="JAHDVG010000482">
    <property type="protein sequence ID" value="KAH1173922.1"/>
    <property type="molecule type" value="Genomic_DNA"/>
</dbReference>
<protein>
    <submittedName>
        <fullName evidence="2">Uncharacterized protein</fullName>
    </submittedName>
</protein>
<reference evidence="2" key="1">
    <citation type="submission" date="2021-09" db="EMBL/GenBank/DDBJ databases">
        <title>The genome of Mauremys mutica provides insights into the evolution of semi-aquatic lifestyle.</title>
        <authorList>
            <person name="Gong S."/>
            <person name="Gao Y."/>
        </authorList>
    </citation>
    <scope>NUCLEOTIDE SEQUENCE</scope>
    <source>
        <strain evidence="2">MM-2020</strain>
        <tissue evidence="2">Muscle</tissue>
    </source>
</reference>
<evidence type="ECO:0000313" key="3">
    <source>
        <dbReference type="Proteomes" id="UP000827986"/>
    </source>
</evidence>
<comment type="caution">
    <text evidence="2">The sequence shown here is derived from an EMBL/GenBank/DDBJ whole genome shotgun (WGS) entry which is preliminary data.</text>
</comment>
<evidence type="ECO:0000313" key="2">
    <source>
        <dbReference type="EMBL" id="KAH1173922.1"/>
    </source>
</evidence>
<feature type="compositionally biased region" description="Polar residues" evidence="1">
    <location>
        <begin position="55"/>
        <end position="74"/>
    </location>
</feature>
<accession>A0A9D4ARX8</accession>
<organism evidence="2 3">
    <name type="scientific">Mauremys mutica</name>
    <name type="common">yellowpond turtle</name>
    <dbReference type="NCBI Taxonomy" id="74926"/>
    <lineage>
        <taxon>Eukaryota</taxon>
        <taxon>Metazoa</taxon>
        <taxon>Chordata</taxon>
        <taxon>Craniata</taxon>
        <taxon>Vertebrata</taxon>
        <taxon>Euteleostomi</taxon>
        <taxon>Archelosauria</taxon>
        <taxon>Testudinata</taxon>
        <taxon>Testudines</taxon>
        <taxon>Cryptodira</taxon>
        <taxon>Durocryptodira</taxon>
        <taxon>Testudinoidea</taxon>
        <taxon>Geoemydidae</taxon>
        <taxon>Geoemydinae</taxon>
        <taxon>Mauremys</taxon>
    </lineage>
</organism>
<dbReference type="AlphaFoldDB" id="A0A9D4ARX8"/>
<proteinExistence type="predicted"/>
<sequence length="103" mass="11668">MHSRHQFSPSKKSCNGPFQKKNQNSSFKISHGKKNPQTPLSNSCAAKRLLCRPSSRLQSQTDKLRTSTSESFFPQSPMPFCCCDHQIKKQNKTKNITPGSVWN</sequence>
<keyword evidence="3" id="KW-1185">Reference proteome</keyword>
<evidence type="ECO:0000256" key="1">
    <source>
        <dbReference type="SAM" id="MobiDB-lite"/>
    </source>
</evidence>
<name>A0A9D4ARX8_9SAUR</name>
<feature type="region of interest" description="Disordered" evidence="1">
    <location>
        <begin position="55"/>
        <end position="77"/>
    </location>
</feature>
<feature type="region of interest" description="Disordered" evidence="1">
    <location>
        <begin position="1"/>
        <end position="41"/>
    </location>
</feature>
<gene>
    <name evidence="2" type="ORF">KIL84_017761</name>
</gene>
<dbReference type="Proteomes" id="UP000827986">
    <property type="component" value="Unassembled WGS sequence"/>
</dbReference>
<feature type="compositionally biased region" description="Polar residues" evidence="1">
    <location>
        <begin position="1"/>
        <end position="13"/>
    </location>
</feature>